<evidence type="ECO:0000313" key="7">
    <source>
        <dbReference type="Proteomes" id="UP000321629"/>
    </source>
</evidence>
<dbReference type="RefSeq" id="WP_147555467.1">
    <property type="nucleotide sequence ID" value="NZ_VOWJ01000021.1"/>
</dbReference>
<feature type="transmembrane region" description="Helical" evidence="5">
    <location>
        <begin position="121"/>
        <end position="145"/>
    </location>
</feature>
<feature type="transmembrane region" description="Helical" evidence="5">
    <location>
        <begin position="195"/>
        <end position="218"/>
    </location>
</feature>
<dbReference type="AlphaFoldDB" id="A0A5C7DWC3"/>
<reference evidence="6 7" key="1">
    <citation type="submission" date="2019-07" db="EMBL/GenBank/DDBJ databases">
        <title>Rapid identification of Enteric Bacteria from Whole Genome Sequences (WGS) using Average Nucleotide Identity (ANI).</title>
        <authorList>
            <person name="Lane C."/>
        </authorList>
    </citation>
    <scope>NUCLEOTIDE SEQUENCE [LARGE SCALE GENOMIC DNA]</scope>
    <source>
        <strain evidence="6 7">2016D-0084</strain>
    </source>
</reference>
<evidence type="ECO:0000256" key="3">
    <source>
        <dbReference type="ARBA" id="ARBA00022989"/>
    </source>
</evidence>
<dbReference type="InterPro" id="IPR059112">
    <property type="entry name" value="CysZ/EI24"/>
</dbReference>
<accession>A0A5C7DWC3</accession>
<evidence type="ECO:0000256" key="4">
    <source>
        <dbReference type="ARBA" id="ARBA00023136"/>
    </source>
</evidence>
<comment type="subcellular location">
    <subcellularLocation>
        <location evidence="1">Membrane</location>
        <topology evidence="1">Multi-pass membrane protein</topology>
    </subcellularLocation>
</comment>
<dbReference type="EMBL" id="VOWJ01000021">
    <property type="protein sequence ID" value="TXE88444.1"/>
    <property type="molecule type" value="Genomic_DNA"/>
</dbReference>
<evidence type="ECO:0000256" key="5">
    <source>
        <dbReference type="SAM" id="Phobius"/>
    </source>
</evidence>
<sequence length="236" mass="27708">MSIFYVSLQDFLSKPFLKFSFLPLFFSVVLLSLCVYFTYDAFFSYLDSFTSDSWFAWFFSFSIVQFSLAFLSAIGGFFIIIFASVFMSMLIISFLTPYIVKKINAKYYNYSIDTEVKFSVVLFKIFKILIIGSILFILATILLIIPFVSIFIYYGVFYYLFHKFLILDVASCVLDEEKFQTFFENSSPLYFKITTFVFFMLSSIPLLGLFLQVFYVIFLSHMFYQKTLSLQAKNYA</sequence>
<gene>
    <name evidence="6" type="ORF">FPD38_03885</name>
</gene>
<protein>
    <recommendedName>
        <fullName evidence="8">EI24 domain-containing protein</fullName>
    </recommendedName>
</protein>
<keyword evidence="2 5" id="KW-0812">Transmembrane</keyword>
<dbReference type="Pfam" id="PF07264">
    <property type="entry name" value="EI24"/>
    <property type="match status" value="1"/>
</dbReference>
<evidence type="ECO:0000256" key="1">
    <source>
        <dbReference type="ARBA" id="ARBA00004141"/>
    </source>
</evidence>
<feature type="transmembrane region" description="Helical" evidence="5">
    <location>
        <begin position="77"/>
        <end position="100"/>
    </location>
</feature>
<keyword evidence="3 5" id="KW-1133">Transmembrane helix</keyword>
<evidence type="ECO:0000313" key="6">
    <source>
        <dbReference type="EMBL" id="TXE88444.1"/>
    </source>
</evidence>
<evidence type="ECO:0000256" key="2">
    <source>
        <dbReference type="ARBA" id="ARBA00022692"/>
    </source>
</evidence>
<name>A0A5C7DWC3_9BACT</name>
<organism evidence="6 7">
    <name type="scientific">Campylobacter volucris</name>
    <dbReference type="NCBI Taxonomy" id="1031542"/>
    <lineage>
        <taxon>Bacteria</taxon>
        <taxon>Pseudomonadati</taxon>
        <taxon>Campylobacterota</taxon>
        <taxon>Epsilonproteobacteria</taxon>
        <taxon>Campylobacterales</taxon>
        <taxon>Campylobacteraceae</taxon>
        <taxon>Campylobacter</taxon>
    </lineage>
</organism>
<feature type="transmembrane region" description="Helical" evidence="5">
    <location>
        <begin position="54"/>
        <end position="71"/>
    </location>
</feature>
<evidence type="ECO:0008006" key="8">
    <source>
        <dbReference type="Google" id="ProtNLM"/>
    </source>
</evidence>
<proteinExistence type="predicted"/>
<keyword evidence="4 5" id="KW-0472">Membrane</keyword>
<comment type="caution">
    <text evidence="6">The sequence shown here is derived from an EMBL/GenBank/DDBJ whole genome shotgun (WGS) entry which is preliminary data.</text>
</comment>
<dbReference type="Proteomes" id="UP000321629">
    <property type="component" value="Unassembled WGS sequence"/>
</dbReference>
<feature type="transmembrane region" description="Helical" evidence="5">
    <location>
        <begin position="20"/>
        <end position="42"/>
    </location>
</feature>